<dbReference type="InterPro" id="IPR002104">
    <property type="entry name" value="Integrase_catalytic"/>
</dbReference>
<dbReference type="EMBL" id="FXTI01000014">
    <property type="protein sequence ID" value="SMO92259.1"/>
    <property type="molecule type" value="Genomic_DNA"/>
</dbReference>
<protein>
    <submittedName>
        <fullName evidence="7">Integrase/recombinase XerD</fullName>
    </submittedName>
</protein>
<dbReference type="GO" id="GO:0003677">
    <property type="term" value="F:DNA binding"/>
    <property type="evidence" value="ECO:0007669"/>
    <property type="project" value="UniProtKB-UniRule"/>
</dbReference>
<dbReference type="Pfam" id="PF00589">
    <property type="entry name" value="Phage_integrase"/>
    <property type="match status" value="1"/>
</dbReference>
<dbReference type="OrthoDB" id="107900at2"/>
<proteinExistence type="predicted"/>
<dbReference type="Gene3D" id="1.10.150.130">
    <property type="match status" value="1"/>
</dbReference>
<evidence type="ECO:0000313" key="7">
    <source>
        <dbReference type="EMBL" id="SMO92259.1"/>
    </source>
</evidence>
<dbReference type="InterPro" id="IPR050090">
    <property type="entry name" value="Tyrosine_recombinase_XerCD"/>
</dbReference>
<gene>
    <name evidence="7" type="ORF">SAMN06264849_11458</name>
</gene>
<evidence type="ECO:0000259" key="5">
    <source>
        <dbReference type="PROSITE" id="PS51898"/>
    </source>
</evidence>
<dbReference type="Proteomes" id="UP000315636">
    <property type="component" value="Unassembled WGS sequence"/>
</dbReference>
<dbReference type="InterPro" id="IPR044068">
    <property type="entry name" value="CB"/>
</dbReference>
<organism evidence="7 8">
    <name type="scientific">Melghirimyces algeriensis</name>
    <dbReference type="NCBI Taxonomy" id="910412"/>
    <lineage>
        <taxon>Bacteria</taxon>
        <taxon>Bacillati</taxon>
        <taxon>Bacillota</taxon>
        <taxon>Bacilli</taxon>
        <taxon>Bacillales</taxon>
        <taxon>Thermoactinomycetaceae</taxon>
        <taxon>Melghirimyces</taxon>
    </lineage>
</organism>
<keyword evidence="3" id="KW-0233">DNA recombination</keyword>
<dbReference type="SUPFAM" id="SSF56349">
    <property type="entry name" value="DNA breaking-rejoining enzymes"/>
    <property type="match status" value="1"/>
</dbReference>
<dbReference type="InterPro" id="IPR010998">
    <property type="entry name" value="Integrase_recombinase_N"/>
</dbReference>
<dbReference type="InterPro" id="IPR011010">
    <property type="entry name" value="DNA_brk_join_enz"/>
</dbReference>
<evidence type="ECO:0000313" key="8">
    <source>
        <dbReference type="Proteomes" id="UP000315636"/>
    </source>
</evidence>
<dbReference type="AlphaFoldDB" id="A0A521F7U9"/>
<keyword evidence="2 4" id="KW-0238">DNA-binding</keyword>
<dbReference type="CDD" id="cd00397">
    <property type="entry name" value="DNA_BRE_C"/>
    <property type="match status" value="1"/>
</dbReference>
<dbReference type="GO" id="GO:0015074">
    <property type="term" value="P:DNA integration"/>
    <property type="evidence" value="ECO:0007669"/>
    <property type="project" value="UniProtKB-KW"/>
</dbReference>
<reference evidence="7 8" key="1">
    <citation type="submission" date="2017-05" db="EMBL/GenBank/DDBJ databases">
        <authorList>
            <person name="Varghese N."/>
            <person name="Submissions S."/>
        </authorList>
    </citation>
    <scope>NUCLEOTIDE SEQUENCE [LARGE SCALE GENOMIC DNA]</scope>
    <source>
        <strain evidence="7 8">DSM 45474</strain>
    </source>
</reference>
<dbReference type="RefSeq" id="WP_142506648.1">
    <property type="nucleotide sequence ID" value="NZ_FXTI01000014.1"/>
</dbReference>
<dbReference type="PROSITE" id="PS51898">
    <property type="entry name" value="TYR_RECOMBINASE"/>
    <property type="match status" value="1"/>
</dbReference>
<sequence>MPRRRNKLDPEQLAAPAITNKTVDSFEMSLDSFLRDCRVRNLSESTVRFYRNELNTFQKMLEEQRIDTNPNKITSKIIKENVILAMMDDNRKESAINARLRAVRSLFNFLERERMVVHNPMDSVKLVRQKQTVIETFSREQIHALLRQPNQQTFTGLRDYTMILLLLETGLRIKELVNICVDDVKFDDNMIRVRSPKGSQERLVPFQSTMKRQLRKYLAVRGEVEHDFLFVSIDNKPVAIRTFQERFASYGKQARIKNVRCSPHTCRHTFAKMFVQNGGHAFTLQNILGHNSLEMTRRYVKLFSQDISQEHKKYSPIERLMI</sequence>
<keyword evidence="1" id="KW-0229">DNA integration</keyword>
<dbReference type="InterPro" id="IPR004107">
    <property type="entry name" value="Integrase_SAM-like_N"/>
</dbReference>
<dbReference type="Pfam" id="PF02899">
    <property type="entry name" value="Phage_int_SAM_1"/>
    <property type="match status" value="1"/>
</dbReference>
<evidence type="ECO:0000256" key="3">
    <source>
        <dbReference type="ARBA" id="ARBA00023172"/>
    </source>
</evidence>
<dbReference type="PANTHER" id="PTHR30349:SF81">
    <property type="entry name" value="TYROSINE RECOMBINASE XERC"/>
    <property type="match status" value="1"/>
</dbReference>
<feature type="domain" description="Tyr recombinase" evidence="5">
    <location>
        <begin position="132"/>
        <end position="312"/>
    </location>
</feature>
<feature type="domain" description="Core-binding (CB)" evidence="6">
    <location>
        <begin position="24"/>
        <end position="111"/>
    </location>
</feature>
<dbReference type="PANTHER" id="PTHR30349">
    <property type="entry name" value="PHAGE INTEGRASE-RELATED"/>
    <property type="match status" value="1"/>
</dbReference>
<evidence type="ECO:0000256" key="2">
    <source>
        <dbReference type="ARBA" id="ARBA00023125"/>
    </source>
</evidence>
<dbReference type="GO" id="GO:0006310">
    <property type="term" value="P:DNA recombination"/>
    <property type="evidence" value="ECO:0007669"/>
    <property type="project" value="UniProtKB-KW"/>
</dbReference>
<dbReference type="PROSITE" id="PS51900">
    <property type="entry name" value="CB"/>
    <property type="match status" value="1"/>
</dbReference>
<evidence type="ECO:0000256" key="1">
    <source>
        <dbReference type="ARBA" id="ARBA00022908"/>
    </source>
</evidence>
<name>A0A521F7U9_9BACL</name>
<evidence type="ECO:0000256" key="4">
    <source>
        <dbReference type="PROSITE-ProRule" id="PRU01248"/>
    </source>
</evidence>
<accession>A0A521F7U9</accession>
<dbReference type="InterPro" id="IPR013762">
    <property type="entry name" value="Integrase-like_cat_sf"/>
</dbReference>
<dbReference type="Gene3D" id="1.10.443.10">
    <property type="entry name" value="Intergrase catalytic core"/>
    <property type="match status" value="1"/>
</dbReference>
<evidence type="ECO:0000259" key="6">
    <source>
        <dbReference type="PROSITE" id="PS51900"/>
    </source>
</evidence>
<keyword evidence="8" id="KW-1185">Reference proteome</keyword>